<comment type="caution">
    <text evidence="1">The sequence shown here is derived from an EMBL/GenBank/DDBJ whole genome shotgun (WGS) entry which is preliminary data.</text>
</comment>
<accession>A0AC61L259</accession>
<protein>
    <submittedName>
        <fullName evidence="1">Uncharacterized protein</fullName>
    </submittedName>
</protein>
<proteinExistence type="predicted"/>
<gene>
    <name evidence="1" type="ORF">C4B59_09095</name>
</gene>
<evidence type="ECO:0000313" key="1">
    <source>
        <dbReference type="EMBL" id="PXF60531.1"/>
    </source>
</evidence>
<sequence>MYGAGNNHNQWDSGSAGNYYSDYNGIGTDPHPIPGGTSIDRFPLMQPWTPPLPQKGNLNGDDQITTADAAITLAIAADGSTSCDPATLAAADVSGDGSVTALDVLAIL</sequence>
<dbReference type="EMBL" id="PQXF01000015">
    <property type="protein sequence ID" value="PXF60531.1"/>
    <property type="molecule type" value="Genomic_DNA"/>
</dbReference>
<evidence type="ECO:0000313" key="2">
    <source>
        <dbReference type="Proteomes" id="UP000248329"/>
    </source>
</evidence>
<organism evidence="1 2">
    <name type="scientific">Candidatus Methanogaster sp</name>
    <dbReference type="NCBI Taxonomy" id="3386292"/>
    <lineage>
        <taxon>Archaea</taxon>
        <taxon>Methanobacteriati</taxon>
        <taxon>Methanobacteriota</taxon>
        <taxon>Stenosarchaea group</taxon>
        <taxon>Methanomicrobia</taxon>
        <taxon>Methanosarcinales</taxon>
        <taxon>ANME-2 cluster</taxon>
        <taxon>Candidatus Methanogasteraceae</taxon>
        <taxon>Candidatus Methanogaster</taxon>
    </lineage>
</organism>
<name>A0AC61L259_9EURY</name>
<reference evidence="1" key="1">
    <citation type="submission" date="2018-01" db="EMBL/GenBank/DDBJ databases">
        <authorList>
            <person name="Krukenberg V."/>
        </authorList>
    </citation>
    <scope>NUCLEOTIDE SEQUENCE</scope>
    <source>
        <strain evidence="1">E20ANME2</strain>
    </source>
</reference>
<dbReference type="Proteomes" id="UP000248329">
    <property type="component" value="Unassembled WGS sequence"/>
</dbReference>